<name>A0A9W5N0M3_NEISU</name>
<sequence>MKKQVQYTVLPTFKNKDNIMRKLALILTAAAVLAGCSWETYTNESGRTAVRQKYATGTPIVYQDGTYSKNMNYNQFRPERRAVQSNQAEHAERGQNWQKPQFANQQPATE</sequence>
<evidence type="ECO:0000256" key="1">
    <source>
        <dbReference type="SAM" id="MobiDB-lite"/>
    </source>
</evidence>
<evidence type="ECO:0000313" key="2">
    <source>
        <dbReference type="EMBL" id="EFC53496.1"/>
    </source>
</evidence>
<evidence type="ECO:0000313" key="3">
    <source>
        <dbReference type="Proteomes" id="UP000004621"/>
    </source>
</evidence>
<protein>
    <recommendedName>
        <fullName evidence="4">Lipoprotein</fullName>
    </recommendedName>
</protein>
<dbReference type="Proteomes" id="UP000004621">
    <property type="component" value="Unassembled WGS sequence"/>
</dbReference>
<evidence type="ECO:0008006" key="4">
    <source>
        <dbReference type="Google" id="ProtNLM"/>
    </source>
</evidence>
<proteinExistence type="predicted"/>
<feature type="region of interest" description="Disordered" evidence="1">
    <location>
        <begin position="79"/>
        <end position="110"/>
    </location>
</feature>
<accession>A0A9W5N0M3</accession>
<feature type="compositionally biased region" description="Polar residues" evidence="1">
    <location>
        <begin position="95"/>
        <end position="110"/>
    </location>
</feature>
<reference evidence="2 3" key="1">
    <citation type="submission" date="2010-01" db="EMBL/GenBank/DDBJ databases">
        <authorList>
            <person name="Weinstock G."/>
            <person name="Sodergren E."/>
            <person name="Clifton S."/>
            <person name="Fulton L."/>
            <person name="Fulton B."/>
            <person name="Courtney L."/>
            <person name="Fronick C."/>
            <person name="Harrison M."/>
            <person name="Strong C."/>
            <person name="Farmer C."/>
            <person name="Delahaunty K."/>
            <person name="Markovic C."/>
            <person name="Hall O."/>
            <person name="Minx P."/>
            <person name="Tomlinson C."/>
            <person name="Mitreva M."/>
            <person name="Nelson J."/>
            <person name="Hou S."/>
            <person name="Wollam A."/>
            <person name="Pepin K.H."/>
            <person name="Johnson M."/>
            <person name="Bhonagiri V."/>
            <person name="Nash W.E."/>
            <person name="Warren W."/>
            <person name="Chinwalla A."/>
            <person name="Mardis E.R."/>
            <person name="Wilson R.K."/>
        </authorList>
    </citation>
    <scope>NUCLEOTIDE SEQUENCE [LARGE SCALE GENOMIC DNA]</scope>
    <source>
        <strain evidence="2 3">NJ9703</strain>
    </source>
</reference>
<comment type="caution">
    <text evidence="2">The sequence shown here is derived from an EMBL/GenBank/DDBJ whole genome shotgun (WGS) entry which is preliminary data.</text>
</comment>
<organism evidence="2 3">
    <name type="scientific">Neisseria subflava NJ9703</name>
    <dbReference type="NCBI Taxonomy" id="546268"/>
    <lineage>
        <taxon>Bacteria</taxon>
        <taxon>Pseudomonadati</taxon>
        <taxon>Pseudomonadota</taxon>
        <taxon>Betaproteobacteria</taxon>
        <taxon>Neisseriales</taxon>
        <taxon>Neisseriaceae</taxon>
        <taxon>Neisseria</taxon>
    </lineage>
</organism>
<gene>
    <name evidence="2" type="ORF">NEISUBOT_03500</name>
</gene>
<dbReference type="EMBL" id="ACEO02000001">
    <property type="protein sequence ID" value="EFC53496.1"/>
    <property type="molecule type" value="Genomic_DNA"/>
</dbReference>
<dbReference type="AlphaFoldDB" id="A0A9W5N0M3"/>